<feature type="transmembrane region" description="Helical" evidence="8">
    <location>
        <begin position="71"/>
        <end position="92"/>
    </location>
</feature>
<dbReference type="GO" id="GO:0015293">
    <property type="term" value="F:symporter activity"/>
    <property type="evidence" value="ECO:0007669"/>
    <property type="project" value="UniProtKB-KW"/>
</dbReference>
<feature type="compositionally biased region" description="Polar residues" evidence="7">
    <location>
        <begin position="502"/>
        <end position="515"/>
    </location>
</feature>
<dbReference type="Gene3D" id="1.10.3860.10">
    <property type="entry name" value="Sodium:dicarboxylate symporter"/>
    <property type="match status" value="1"/>
</dbReference>
<gene>
    <name evidence="9" type="ORF">QPX54_00560</name>
</gene>
<keyword evidence="3" id="KW-1003">Cell membrane</keyword>
<keyword evidence="2" id="KW-0813">Transport</keyword>
<dbReference type="Proteomes" id="UP001226160">
    <property type="component" value="Unassembled WGS sequence"/>
</dbReference>
<evidence type="ECO:0000256" key="8">
    <source>
        <dbReference type="SAM" id="Phobius"/>
    </source>
</evidence>
<protein>
    <submittedName>
        <fullName evidence="9">Dicarboxylate/amino acid:cation symporter</fullName>
    </submittedName>
</protein>
<dbReference type="EMBL" id="JASNVP010000001">
    <property type="protein sequence ID" value="MDK4325016.1"/>
    <property type="molecule type" value="Genomic_DNA"/>
</dbReference>
<evidence type="ECO:0000256" key="3">
    <source>
        <dbReference type="ARBA" id="ARBA00022475"/>
    </source>
</evidence>
<dbReference type="SUPFAM" id="SSF118215">
    <property type="entry name" value="Proton glutamate symport protein"/>
    <property type="match status" value="1"/>
</dbReference>
<reference evidence="9" key="1">
    <citation type="submission" date="2023-05" db="EMBL/GenBank/DDBJ databases">
        <title>Metabolic capabilities are highly conserved among human nasal-associated Corynebacterium species in pangenomic analyses.</title>
        <authorList>
            <person name="Tran T.H."/>
            <person name="Roberts A.Q."/>
            <person name="Escapa I.F."/>
            <person name="Gao W."/>
            <person name="Conlan S."/>
            <person name="Kong H."/>
            <person name="Segre J.A."/>
            <person name="Kelly M.S."/>
            <person name="Lemon K.P."/>
        </authorList>
    </citation>
    <scope>NUCLEOTIDE SEQUENCE</scope>
    <source>
        <strain evidence="9">KPL2654</strain>
    </source>
</reference>
<feature type="compositionally biased region" description="Low complexity" evidence="7">
    <location>
        <begin position="470"/>
        <end position="492"/>
    </location>
</feature>
<evidence type="ECO:0000313" key="9">
    <source>
        <dbReference type="EMBL" id="MDK4325016.1"/>
    </source>
</evidence>
<feature type="transmembrane region" description="Helical" evidence="8">
    <location>
        <begin position="363"/>
        <end position="379"/>
    </location>
</feature>
<accession>A0AAP4FA32</accession>
<dbReference type="GO" id="GO:0006835">
    <property type="term" value="P:dicarboxylic acid transport"/>
    <property type="evidence" value="ECO:0007669"/>
    <property type="project" value="TreeGrafter"/>
</dbReference>
<proteinExistence type="predicted"/>
<dbReference type="InterPro" id="IPR036458">
    <property type="entry name" value="Na:dicarbo_symporter_sf"/>
</dbReference>
<feature type="transmembrane region" description="Helical" evidence="8">
    <location>
        <begin position="220"/>
        <end position="245"/>
    </location>
</feature>
<dbReference type="PANTHER" id="PTHR42865">
    <property type="entry name" value="PROTON/GLUTAMATE-ASPARTATE SYMPORTER"/>
    <property type="match status" value="1"/>
</dbReference>
<dbReference type="InterPro" id="IPR001991">
    <property type="entry name" value="Na-dicarboxylate_symporter"/>
</dbReference>
<evidence type="ECO:0000313" key="10">
    <source>
        <dbReference type="Proteomes" id="UP001226160"/>
    </source>
</evidence>
<evidence type="ECO:0000256" key="6">
    <source>
        <dbReference type="ARBA" id="ARBA00023136"/>
    </source>
</evidence>
<evidence type="ECO:0000256" key="1">
    <source>
        <dbReference type="ARBA" id="ARBA00004651"/>
    </source>
</evidence>
<dbReference type="Pfam" id="PF00375">
    <property type="entry name" value="SDF"/>
    <property type="match status" value="1"/>
</dbReference>
<keyword evidence="6 8" id="KW-0472">Membrane</keyword>
<feature type="transmembrane region" description="Helical" evidence="8">
    <location>
        <begin position="30"/>
        <end position="51"/>
    </location>
</feature>
<feature type="transmembrane region" description="Helical" evidence="8">
    <location>
        <begin position="178"/>
        <end position="199"/>
    </location>
</feature>
<evidence type="ECO:0000256" key="4">
    <source>
        <dbReference type="ARBA" id="ARBA00022692"/>
    </source>
</evidence>
<feature type="transmembrane region" description="Helical" evidence="8">
    <location>
        <begin position="104"/>
        <end position="130"/>
    </location>
</feature>
<evidence type="ECO:0000256" key="2">
    <source>
        <dbReference type="ARBA" id="ARBA00022448"/>
    </source>
</evidence>
<comment type="subcellular location">
    <subcellularLocation>
        <location evidence="1">Cell membrane</location>
        <topology evidence="1">Multi-pass membrane protein</topology>
    </subcellularLocation>
</comment>
<keyword evidence="5 8" id="KW-1133">Transmembrane helix</keyword>
<dbReference type="GO" id="GO:0005886">
    <property type="term" value="C:plasma membrane"/>
    <property type="evidence" value="ECO:0007669"/>
    <property type="project" value="UniProtKB-SubCell"/>
</dbReference>
<evidence type="ECO:0000256" key="7">
    <source>
        <dbReference type="SAM" id="MobiDB-lite"/>
    </source>
</evidence>
<dbReference type="PANTHER" id="PTHR42865:SF7">
    <property type="entry name" value="PROTON_GLUTAMATE-ASPARTATE SYMPORTER"/>
    <property type="match status" value="1"/>
</dbReference>
<feature type="compositionally biased region" description="Acidic residues" evidence="7">
    <location>
        <begin position="453"/>
        <end position="464"/>
    </location>
</feature>
<feature type="transmembrane region" description="Helical" evidence="8">
    <location>
        <begin position="251"/>
        <end position="272"/>
    </location>
</feature>
<name>A0AAP4FA32_9CORY</name>
<feature type="region of interest" description="Disordered" evidence="7">
    <location>
        <begin position="453"/>
        <end position="515"/>
    </location>
</feature>
<dbReference type="PRINTS" id="PR00173">
    <property type="entry name" value="EDTRNSPORT"/>
</dbReference>
<evidence type="ECO:0000256" key="5">
    <source>
        <dbReference type="ARBA" id="ARBA00022989"/>
    </source>
</evidence>
<sequence length="515" mass="53951">MAHKNSAQASTSAPEHAETKHKLPSWATGFGAQVIAGLIIGVILGLVASSMDTDPENPGWLTSILSNVGSAYVQLLKVMVPPLIFAAVVTSVANLRKVTNAASLAFSTLLWFAITAFFSVIVGIVVALALKPGVGTSVDASQAQDPSSMGSWTAFFEQLLPQNFFGLNASVSDGEVSLSFGALQLLVISLAIGIAAVKAGKAADPFLRFTESFLKVIQVVLWWIIRLAPIGTAALIGKAVATYGWDAMGSLGKFVLAVYIGLALVFLVVYPAVMKAHNIPVFGFYKRIWPVISLGFVTRSSMGVMPATQRFSERAIGVPREYASFAIPLGATTKMDGCASVYPAVAAIFVAQFYGIDLDFTQYLLIIFVSVIGSAATAGTTGATVMLTLTLSTLGLPLAGVGLLLAVEPIVDMGRTALNVTGQILAATVVAKRAGIQDMDVWDAAESGVNDLLNDDTQDDEALDDDARNYDAAAPAAARAEARAEAGAAARTEASEDFYAPNRSNGMTATPSSRR</sequence>
<dbReference type="RefSeq" id="WP_284589391.1">
    <property type="nucleotide sequence ID" value="NZ_JASNVP010000001.1"/>
</dbReference>
<keyword evidence="4 8" id="KW-0812">Transmembrane</keyword>
<comment type="caution">
    <text evidence="9">The sequence shown here is derived from an EMBL/GenBank/DDBJ whole genome shotgun (WGS) entry which is preliminary data.</text>
</comment>
<organism evidence="9 10">
    <name type="scientific">Corynebacterium propinquum</name>
    <dbReference type="NCBI Taxonomy" id="43769"/>
    <lineage>
        <taxon>Bacteria</taxon>
        <taxon>Bacillati</taxon>
        <taxon>Actinomycetota</taxon>
        <taxon>Actinomycetes</taxon>
        <taxon>Mycobacteriales</taxon>
        <taxon>Corynebacteriaceae</taxon>
        <taxon>Corynebacterium</taxon>
    </lineage>
</organism>
<feature type="transmembrane region" description="Helical" evidence="8">
    <location>
        <begin position="385"/>
        <end position="407"/>
    </location>
</feature>
<dbReference type="AlphaFoldDB" id="A0AAP4FA32"/>